<dbReference type="Gene3D" id="1.20.1740.10">
    <property type="entry name" value="Amino acid/polyamine transporter I"/>
    <property type="match status" value="1"/>
</dbReference>
<gene>
    <name evidence="9" type="primary">alsT</name>
    <name evidence="9" type="ORF">GCM10007854_16500</name>
</gene>
<name>A0ABQ5V0Z8_9PROT</name>
<feature type="transmembrane region" description="Helical" evidence="8">
    <location>
        <begin position="300"/>
        <end position="321"/>
    </location>
</feature>
<comment type="similarity">
    <text evidence="2 8">Belongs to the alanine or glycine:cation symporter (AGCS) (TC 2.A.25) family.</text>
</comment>
<reference evidence="9" key="2">
    <citation type="submission" date="2023-01" db="EMBL/GenBank/DDBJ databases">
        <title>Draft genome sequence of Algimonas porphyrae strain NBRC 108216.</title>
        <authorList>
            <person name="Sun Q."/>
            <person name="Mori K."/>
        </authorList>
    </citation>
    <scope>NUCLEOTIDE SEQUENCE</scope>
    <source>
        <strain evidence="9">NBRC 108216</strain>
    </source>
</reference>
<feature type="transmembrane region" description="Helical" evidence="8">
    <location>
        <begin position="180"/>
        <end position="199"/>
    </location>
</feature>
<keyword evidence="7 8" id="KW-0472">Membrane</keyword>
<reference evidence="9" key="1">
    <citation type="journal article" date="2014" name="Int. J. Syst. Evol. Microbiol.">
        <title>Complete genome of a new Firmicutes species belonging to the dominant human colonic microbiota ('Ruminococcus bicirculans') reveals two chromosomes and a selective capacity to utilize plant glucans.</title>
        <authorList>
            <consortium name="NISC Comparative Sequencing Program"/>
            <person name="Wegmann U."/>
            <person name="Louis P."/>
            <person name="Goesmann A."/>
            <person name="Henrissat B."/>
            <person name="Duncan S.H."/>
            <person name="Flint H.J."/>
        </authorList>
    </citation>
    <scope>NUCLEOTIDE SEQUENCE</scope>
    <source>
        <strain evidence="9">NBRC 108216</strain>
    </source>
</reference>
<keyword evidence="8" id="KW-0997">Cell inner membrane</keyword>
<keyword evidence="8" id="KW-0769">Symport</keyword>
<evidence type="ECO:0000313" key="10">
    <source>
        <dbReference type="Proteomes" id="UP001161390"/>
    </source>
</evidence>
<keyword evidence="4" id="KW-1003">Cell membrane</keyword>
<keyword evidence="6 8" id="KW-1133">Transmembrane helix</keyword>
<accession>A0ABQ5V0Z8</accession>
<dbReference type="PROSITE" id="PS00873">
    <property type="entry name" value="NA_ALANINE_SYMP"/>
    <property type="match status" value="1"/>
</dbReference>
<evidence type="ECO:0000313" key="9">
    <source>
        <dbReference type="EMBL" id="GLQ20695.1"/>
    </source>
</evidence>
<dbReference type="Proteomes" id="UP001161390">
    <property type="component" value="Unassembled WGS sequence"/>
</dbReference>
<feature type="transmembrane region" description="Helical" evidence="8">
    <location>
        <begin position="211"/>
        <end position="233"/>
    </location>
</feature>
<protein>
    <submittedName>
        <fullName evidence="9">Sodium:alanine symporter</fullName>
    </submittedName>
</protein>
<comment type="subcellular location">
    <subcellularLocation>
        <location evidence="8">Cell inner membrane</location>
        <topology evidence="8">Multi-pass membrane protein</topology>
    </subcellularLocation>
    <subcellularLocation>
        <location evidence="1">Cell membrane</location>
        <topology evidence="1">Multi-pass membrane protein</topology>
    </subcellularLocation>
</comment>
<organism evidence="9 10">
    <name type="scientific">Algimonas porphyrae</name>
    <dbReference type="NCBI Taxonomy" id="1128113"/>
    <lineage>
        <taxon>Bacteria</taxon>
        <taxon>Pseudomonadati</taxon>
        <taxon>Pseudomonadota</taxon>
        <taxon>Alphaproteobacteria</taxon>
        <taxon>Maricaulales</taxon>
        <taxon>Robiginitomaculaceae</taxon>
        <taxon>Algimonas</taxon>
    </lineage>
</organism>
<evidence type="ECO:0000256" key="4">
    <source>
        <dbReference type="ARBA" id="ARBA00022475"/>
    </source>
</evidence>
<feature type="transmembrane region" description="Helical" evidence="8">
    <location>
        <begin position="12"/>
        <end position="35"/>
    </location>
</feature>
<keyword evidence="3 8" id="KW-0813">Transport</keyword>
<dbReference type="PRINTS" id="PR00175">
    <property type="entry name" value="NAALASMPORT"/>
</dbReference>
<feature type="transmembrane region" description="Helical" evidence="8">
    <location>
        <begin position="143"/>
        <end position="160"/>
    </location>
</feature>
<keyword evidence="5 8" id="KW-0812">Transmembrane</keyword>
<evidence type="ECO:0000256" key="8">
    <source>
        <dbReference type="RuleBase" id="RU363064"/>
    </source>
</evidence>
<proteinExistence type="inferred from homology"/>
<dbReference type="NCBIfam" id="TIGR00835">
    <property type="entry name" value="agcS"/>
    <property type="match status" value="1"/>
</dbReference>
<comment type="caution">
    <text evidence="9">The sequence shown here is derived from an EMBL/GenBank/DDBJ whole genome shotgun (WGS) entry which is preliminary data.</text>
</comment>
<sequence>MESLIQWVNNQVWGWPMLGLLLLTGAFLTVGLRFISIYKIPYAFKQLFRKRGANTDDGDVSPFAALMTALSSTIGTGNIAGVAAAIAIGGPGAVFWMWVTAVLGTATKFSEGVLAVRYREIDSNGNRVGGPMYYIKNGLGSKWMPLALLFSFFGMFASWGTGNSIQANSVADVLNAEYNLSPWITAVFLAGGAAAVILGGIKRIGSVASKVVPFMAGAYILLGLLVVIMNISAVPGAFSTIFKGAFGLQEAGTGISIGLMVLAMQKGVARGIFSNEAGQGSAPIAHAAAQNNDPVNQGTIAMLGTVIDTLFVCTITALVILTSGVVSPECLAGPENYQQLMTGMQPAGCDTGAPLTSSAFAAQYGEMGRHLIPIALTIFAFTTILGWSYYGERCAAFMFSEKAILPYRIIYIAVVFFSAAAIALEDQIGNIVNLFWLMADTLTGLMAAPNLIALIFLSPVVFKLTRDYFDRDKEATDGLIDQDDLPRGS</sequence>
<evidence type="ECO:0000256" key="7">
    <source>
        <dbReference type="ARBA" id="ARBA00023136"/>
    </source>
</evidence>
<keyword evidence="10" id="KW-1185">Reference proteome</keyword>
<dbReference type="Pfam" id="PF01235">
    <property type="entry name" value="Na_Ala_symp"/>
    <property type="match status" value="1"/>
</dbReference>
<evidence type="ECO:0000256" key="5">
    <source>
        <dbReference type="ARBA" id="ARBA00022692"/>
    </source>
</evidence>
<feature type="transmembrane region" description="Helical" evidence="8">
    <location>
        <begin position="444"/>
        <end position="462"/>
    </location>
</feature>
<feature type="transmembrane region" description="Helical" evidence="8">
    <location>
        <begin position="371"/>
        <end position="391"/>
    </location>
</feature>
<dbReference type="RefSeq" id="WP_284371470.1">
    <property type="nucleotide sequence ID" value="NZ_BSNJ01000003.1"/>
</dbReference>
<dbReference type="PANTHER" id="PTHR30330:SF3">
    <property type="entry name" value="TRANSCRIPTIONAL REGULATOR, LRP FAMILY"/>
    <property type="match status" value="1"/>
</dbReference>
<evidence type="ECO:0000256" key="3">
    <source>
        <dbReference type="ARBA" id="ARBA00022448"/>
    </source>
</evidence>
<dbReference type="EMBL" id="BSNJ01000003">
    <property type="protein sequence ID" value="GLQ20695.1"/>
    <property type="molecule type" value="Genomic_DNA"/>
</dbReference>
<evidence type="ECO:0000256" key="2">
    <source>
        <dbReference type="ARBA" id="ARBA00009261"/>
    </source>
</evidence>
<dbReference type="InterPro" id="IPR001463">
    <property type="entry name" value="Na/Ala_symport"/>
</dbReference>
<evidence type="ECO:0000256" key="1">
    <source>
        <dbReference type="ARBA" id="ARBA00004651"/>
    </source>
</evidence>
<feature type="transmembrane region" description="Helical" evidence="8">
    <location>
        <begin position="403"/>
        <end position="424"/>
    </location>
</feature>
<evidence type="ECO:0000256" key="6">
    <source>
        <dbReference type="ARBA" id="ARBA00022989"/>
    </source>
</evidence>
<dbReference type="PANTHER" id="PTHR30330">
    <property type="entry name" value="AGSS FAMILY TRANSPORTER, SODIUM-ALANINE"/>
    <property type="match status" value="1"/>
</dbReference>